<evidence type="ECO:0000256" key="1">
    <source>
        <dbReference type="ARBA" id="ARBA00004141"/>
    </source>
</evidence>
<protein>
    <submittedName>
        <fullName evidence="6">Holin</fullName>
    </submittedName>
</protein>
<keyword evidence="2" id="KW-0812">Transmembrane</keyword>
<sequence>MSKWEIFYKYGATSVGGFVGYFFGGWSPILGILLTFVILDYVSGMAAGFVEGKLSSRIGFKAIPKKVMIFVIVGVAHLIDQALGDGSTHLFRDAAIFFYLSNELLSIIENSGRIGLPVPEPMQQAVAVLKGKSEATKVKEVQDIEDEKY</sequence>
<proteinExistence type="inferred from homology"/>
<dbReference type="EMBL" id="LDPH01000004">
    <property type="protein sequence ID" value="KLV27219.1"/>
    <property type="molecule type" value="Genomic_DNA"/>
</dbReference>
<keyword evidence="3" id="KW-1133">Transmembrane helix</keyword>
<evidence type="ECO:0000256" key="2">
    <source>
        <dbReference type="ARBA" id="ARBA00022692"/>
    </source>
</evidence>
<evidence type="ECO:0000256" key="3">
    <source>
        <dbReference type="ARBA" id="ARBA00022989"/>
    </source>
</evidence>
<dbReference type="NCBIfam" id="TIGR01593">
    <property type="entry name" value="holin_tox_secr"/>
    <property type="match status" value="1"/>
</dbReference>
<evidence type="ECO:0000313" key="7">
    <source>
        <dbReference type="Proteomes" id="UP000036045"/>
    </source>
</evidence>
<keyword evidence="4" id="KW-0472">Membrane</keyword>
<dbReference type="Proteomes" id="UP000036045">
    <property type="component" value="Unassembled WGS sequence"/>
</dbReference>
<evidence type="ECO:0000313" key="6">
    <source>
        <dbReference type="EMBL" id="KLV27219.1"/>
    </source>
</evidence>
<evidence type="ECO:0000256" key="5">
    <source>
        <dbReference type="ARBA" id="ARBA00023600"/>
    </source>
</evidence>
<dbReference type="GO" id="GO:0016020">
    <property type="term" value="C:membrane"/>
    <property type="evidence" value="ECO:0007669"/>
    <property type="project" value="UniProtKB-SubCell"/>
</dbReference>
<comment type="caution">
    <text evidence="6">The sequence shown here is derived from an EMBL/GenBank/DDBJ whole genome shotgun (WGS) entry which is preliminary data.</text>
</comment>
<dbReference type="OrthoDB" id="88184at2"/>
<accession>A0A0J1IMN6</accession>
<reference evidence="6 7" key="1">
    <citation type="submission" date="2015-05" db="EMBL/GenBank/DDBJ databases">
        <title>Whole genome sequence and identification of bacterial endophytes from Costus igneus.</title>
        <authorList>
            <person name="Lee Y.P."/>
            <person name="Gan H.M."/>
            <person name="Eng W."/>
            <person name="Wheatley M.S."/>
            <person name="Caraballo A."/>
            <person name="Polter S."/>
            <person name="Savka M.A."/>
            <person name="Hudson A.O."/>
        </authorList>
    </citation>
    <scope>NUCLEOTIDE SEQUENCE [LARGE SCALE GENOMIC DNA]</scope>
    <source>
        <strain evidence="6 7">RIT379</strain>
    </source>
</reference>
<dbReference type="AlphaFoldDB" id="A0A0J1IMN6"/>
<comment type="similarity">
    <text evidence="5">Belongs to the bacteriophage holin family. Cp-1 holin subfamily.</text>
</comment>
<name>A0A0J1IMN6_NIACI</name>
<keyword evidence="7" id="KW-1185">Reference proteome</keyword>
<gene>
    <name evidence="6" type="ORF">ABW02_06765</name>
</gene>
<dbReference type="RefSeq" id="WP_047941194.1">
    <property type="nucleotide sequence ID" value="NZ_LDPH01000004.1"/>
</dbReference>
<dbReference type="InterPro" id="IPR006480">
    <property type="entry name" value="Phage_holin_4_1"/>
</dbReference>
<comment type="subcellular location">
    <subcellularLocation>
        <location evidence="1">Membrane</location>
        <topology evidence="1">Multi-pass membrane protein</topology>
    </subcellularLocation>
</comment>
<dbReference type="PATRIC" id="fig|1397.4.peg.4027"/>
<organism evidence="6 7">
    <name type="scientific">Niallia circulans</name>
    <name type="common">Bacillus circulans</name>
    <dbReference type="NCBI Taxonomy" id="1397"/>
    <lineage>
        <taxon>Bacteria</taxon>
        <taxon>Bacillati</taxon>
        <taxon>Bacillota</taxon>
        <taxon>Bacilli</taxon>
        <taxon>Bacillales</taxon>
        <taxon>Bacillaceae</taxon>
        <taxon>Niallia</taxon>
    </lineage>
</organism>
<dbReference type="Pfam" id="PF05105">
    <property type="entry name" value="Phage_holin_4_1"/>
    <property type="match status" value="1"/>
</dbReference>
<evidence type="ECO:0000256" key="4">
    <source>
        <dbReference type="ARBA" id="ARBA00023136"/>
    </source>
</evidence>